<gene>
    <name evidence="3" type="ORF">MOQ_001508</name>
</gene>
<sequence length="294" mass="29675">MLYAAGAVTATGSTLSFVRNRALLPRMLSLSLLLAAGAHLRVACNDAGGRVLSTAEEYAAAGFGDAGSIDVVGCDACDRDTHCYAPGTASASMRNGVCVCVCGSDGHGEACVPVGAPALPPAVGAAPRVFVREGVTVQSVFVVPAGASEVTLRHVVLDSVSPVLYVPWMARDGVRIVVQNVSLRNGAVLYVMGAGALRGAAGGDEGGPVELSVCDVEALNGALVLTGTFPAGSVLTVTDSLLVAARQTPLVYLIGSQSSPYAPVLVLSGLRLVRSVLVVSDVALVTVMTGGRTV</sequence>
<dbReference type="OrthoDB" id="10354598at2759"/>
<dbReference type="AlphaFoldDB" id="K2NKK9"/>
<proteinExistence type="predicted"/>
<accession>K2NKK9</accession>
<evidence type="ECO:0000259" key="2">
    <source>
        <dbReference type="Pfam" id="PF22279"/>
    </source>
</evidence>
<dbReference type="Pfam" id="PF22279">
    <property type="entry name" value="DGF-1_N"/>
    <property type="match status" value="1"/>
</dbReference>
<dbReference type="Proteomes" id="UP000007350">
    <property type="component" value="Unassembled WGS sequence"/>
</dbReference>
<feature type="non-terminal residue" evidence="3">
    <location>
        <position position="294"/>
    </location>
</feature>
<dbReference type="Pfam" id="PF22274">
    <property type="entry name" value="DGF-1_beta-sheet"/>
    <property type="match status" value="1"/>
</dbReference>
<dbReference type="InterPro" id="IPR053914">
    <property type="entry name" value="DGF-1_N"/>
</dbReference>
<evidence type="ECO:0000259" key="1">
    <source>
        <dbReference type="Pfam" id="PF22274"/>
    </source>
</evidence>
<feature type="domain" description="Dispersed gene family protein 1 beta-sheet" evidence="1">
    <location>
        <begin position="175"/>
        <end position="294"/>
    </location>
</feature>
<dbReference type="InterPro" id="IPR053915">
    <property type="entry name" value="DGF-1_b-sheet_dom"/>
</dbReference>
<comment type="caution">
    <text evidence="3">The sequence shown here is derived from an EMBL/GenBank/DDBJ whole genome shotgun (WGS) entry which is preliminary data.</text>
</comment>
<reference evidence="3 4" key="1">
    <citation type="journal article" date="2012" name="BMC Genomics">
        <title>Comparative genomic analysis of human infective Trypanosoma cruzi lineages with the bat-restricted subspecies T. cruzi marinkellei.</title>
        <authorList>
            <person name="Franzen O."/>
            <person name="Talavera-Lopez C."/>
            <person name="Ochaya S."/>
            <person name="Butler C.E."/>
            <person name="Messenger L.A."/>
            <person name="Lewis M.D."/>
            <person name="Llewellyn M.S."/>
            <person name="Marinkelle C.J."/>
            <person name="Tyler K.M."/>
            <person name="Miles M.A."/>
            <person name="Andersson B."/>
        </authorList>
    </citation>
    <scope>NUCLEOTIDE SEQUENCE [LARGE SCALE GENOMIC DNA]</scope>
    <source>
        <strain evidence="3 4">B7</strain>
    </source>
</reference>
<evidence type="ECO:0000313" key="3">
    <source>
        <dbReference type="EMBL" id="EKF38284.1"/>
    </source>
</evidence>
<protein>
    <submittedName>
        <fullName evidence="3">Dispersed gene family protein 1 (DGF-1), putative</fullName>
    </submittedName>
</protein>
<evidence type="ECO:0000313" key="4">
    <source>
        <dbReference type="Proteomes" id="UP000007350"/>
    </source>
</evidence>
<name>K2NKK9_TRYCR</name>
<organism evidence="3 4">
    <name type="scientific">Trypanosoma cruzi marinkellei</name>
    <dbReference type="NCBI Taxonomy" id="85056"/>
    <lineage>
        <taxon>Eukaryota</taxon>
        <taxon>Discoba</taxon>
        <taxon>Euglenozoa</taxon>
        <taxon>Kinetoplastea</taxon>
        <taxon>Metakinetoplastina</taxon>
        <taxon>Trypanosomatida</taxon>
        <taxon>Trypanosomatidae</taxon>
        <taxon>Trypanosoma</taxon>
        <taxon>Schizotrypanum</taxon>
    </lineage>
</organism>
<keyword evidence="4" id="KW-1185">Reference proteome</keyword>
<feature type="domain" description="Dispersed gene family protein 1 N-terminal" evidence="2">
    <location>
        <begin position="8"/>
        <end position="112"/>
    </location>
</feature>
<dbReference type="EMBL" id="AHKC01006424">
    <property type="protein sequence ID" value="EKF38284.1"/>
    <property type="molecule type" value="Genomic_DNA"/>
</dbReference>